<keyword evidence="2" id="KW-1185">Reference proteome</keyword>
<protein>
    <submittedName>
        <fullName evidence="1">Uncharacterized protein</fullName>
    </submittedName>
</protein>
<proteinExistence type="predicted"/>
<reference evidence="2" key="1">
    <citation type="journal article" date="2019" name="Int. J. Syst. Evol. Microbiol.">
        <title>The Global Catalogue of Microorganisms (GCM) 10K type strain sequencing project: providing services to taxonomists for standard genome sequencing and annotation.</title>
        <authorList>
            <consortium name="The Broad Institute Genomics Platform"/>
            <consortium name="The Broad Institute Genome Sequencing Center for Infectious Disease"/>
            <person name="Wu L."/>
            <person name="Ma J."/>
        </authorList>
    </citation>
    <scope>NUCLEOTIDE SEQUENCE [LARGE SCALE GENOMIC DNA]</scope>
    <source>
        <strain evidence="2">TISTR 2466</strain>
    </source>
</reference>
<dbReference type="EMBL" id="JBHUMQ010000052">
    <property type="protein sequence ID" value="MFD2695747.1"/>
    <property type="molecule type" value="Genomic_DNA"/>
</dbReference>
<evidence type="ECO:0000313" key="1">
    <source>
        <dbReference type="EMBL" id="MFD2695747.1"/>
    </source>
</evidence>
<dbReference type="RefSeq" id="WP_253063110.1">
    <property type="nucleotide sequence ID" value="NZ_JAMXWM010000018.1"/>
</dbReference>
<comment type="caution">
    <text evidence="1">The sequence shown here is derived from an EMBL/GenBank/DDBJ whole genome shotgun (WGS) entry which is preliminary data.</text>
</comment>
<sequence length="86" mass="9888">MIRIIENSSFVMIEYAQALLFYLGKVTILPARGLQSTVTFLDNVAKFSYFCLYVILACTSRRFISWPSVRIYKGEQLRKLGTILLS</sequence>
<organism evidence="1 2">
    <name type="scientific">Sporolactobacillus shoreicorticis</name>
    <dbReference type="NCBI Taxonomy" id="1923877"/>
    <lineage>
        <taxon>Bacteria</taxon>
        <taxon>Bacillati</taxon>
        <taxon>Bacillota</taxon>
        <taxon>Bacilli</taxon>
        <taxon>Bacillales</taxon>
        <taxon>Sporolactobacillaceae</taxon>
        <taxon>Sporolactobacillus</taxon>
    </lineage>
</organism>
<dbReference type="Proteomes" id="UP001597399">
    <property type="component" value="Unassembled WGS sequence"/>
</dbReference>
<accession>A0ABW5S9B5</accession>
<evidence type="ECO:0000313" key="2">
    <source>
        <dbReference type="Proteomes" id="UP001597399"/>
    </source>
</evidence>
<name>A0ABW5S9B5_9BACL</name>
<gene>
    <name evidence="1" type="ORF">ACFSUE_19270</name>
</gene>